<reference evidence="1 2" key="1">
    <citation type="journal article" date="2012" name="BMC Genomics">
        <title>Comparative genomic analysis and phylogenetic position of Theileria equi.</title>
        <authorList>
            <person name="Kappmeyer L.S."/>
            <person name="Thiagarajan M."/>
            <person name="Herndon D.R."/>
            <person name="Ramsay J.D."/>
            <person name="Caler E."/>
            <person name="Djikeng A."/>
            <person name="Gillespie J.J."/>
            <person name="Lau A.O."/>
            <person name="Roalson E.H."/>
            <person name="Silva J.C."/>
            <person name="Silva M.G."/>
            <person name="Suarez C.E."/>
            <person name="Ueti M.W."/>
            <person name="Nene V.M."/>
            <person name="Mealey R.H."/>
            <person name="Knowles D.P."/>
            <person name="Brayton K.A."/>
        </authorList>
    </citation>
    <scope>NUCLEOTIDE SEQUENCE [LARGE SCALE GENOMIC DNA]</scope>
    <source>
        <strain evidence="1 2">WA</strain>
    </source>
</reference>
<dbReference type="EMBL" id="CP001670">
    <property type="protein sequence ID" value="AFZ80806.1"/>
    <property type="molecule type" value="Genomic_DNA"/>
</dbReference>
<dbReference type="AlphaFoldDB" id="L0B0L6"/>
<keyword evidence="2" id="KW-1185">Reference proteome</keyword>
<proteinExistence type="predicted"/>
<sequence>MGQKYSVVFDISKNKPFGNDISSYKDIKGNSVSLLRKDHPSSRAGTKFPGFKIYMHMLPEVGATYSYYLESVYYDNSLQEGLDKATVGMTKYVEVYFWEADYDNICPLFLELGDIYLHRKALNISSGIRSNKWTNVQPVSYESLRVLFENAVVISLQKTEGKKYTPHPSKDDFKVDKEPSETKFHTMTVNRDKDKPCQGYVAFTQKLDNGKPMNVLSTWNSYKKNMIRFKESIVQNEYKSAKIYYGSGDTQHNHPLILELELVKDEKGALEFYAINKDGRWEINSEIQTDNLDEKLDEQNCKYNNLFAVDLSKTAENLSKDNGSYSCGPDCKKHRITVSEYSTGNSDGYRNIQHVPDREYGDVLGRIKNGKSSLTLEGQEFPIERVSQVLVYYPLCSPKEPVLLRIYHGNAEGEWFKRDSISNNKWKRATEEDLKKGHTEKSAIKKVLDNLVKELNIPECEIKKDL</sequence>
<dbReference type="RefSeq" id="XP_004830472.1">
    <property type="nucleotide sequence ID" value="XM_004830415.1"/>
</dbReference>
<evidence type="ECO:0000313" key="1">
    <source>
        <dbReference type="EMBL" id="AFZ80806.1"/>
    </source>
</evidence>
<gene>
    <name evidence="1" type="ORF">BEWA_002130</name>
</gene>
<dbReference type="Proteomes" id="UP000031512">
    <property type="component" value="Chromosome 3"/>
</dbReference>
<protein>
    <submittedName>
        <fullName evidence="1">Uncharacterized protein</fullName>
    </submittedName>
</protein>
<accession>L0B0L6</accession>
<evidence type="ECO:0000313" key="2">
    <source>
        <dbReference type="Proteomes" id="UP000031512"/>
    </source>
</evidence>
<organism evidence="1 2">
    <name type="scientific">Theileria equi strain WA</name>
    <dbReference type="NCBI Taxonomy" id="1537102"/>
    <lineage>
        <taxon>Eukaryota</taxon>
        <taxon>Sar</taxon>
        <taxon>Alveolata</taxon>
        <taxon>Apicomplexa</taxon>
        <taxon>Aconoidasida</taxon>
        <taxon>Piroplasmida</taxon>
        <taxon>Theileriidae</taxon>
        <taxon>Theileria</taxon>
    </lineage>
</organism>
<dbReference type="KEGG" id="beq:BEWA_002130"/>
<name>L0B0L6_THEEQ</name>
<dbReference type="VEuPathDB" id="PiroplasmaDB:BEWA_002130"/>
<dbReference type="GeneID" id="15805823"/>